<accession>A0A0A9G217</accession>
<organism evidence="1">
    <name type="scientific">Arundo donax</name>
    <name type="common">Giant reed</name>
    <name type="synonym">Donax arundinaceus</name>
    <dbReference type="NCBI Taxonomy" id="35708"/>
    <lineage>
        <taxon>Eukaryota</taxon>
        <taxon>Viridiplantae</taxon>
        <taxon>Streptophyta</taxon>
        <taxon>Embryophyta</taxon>
        <taxon>Tracheophyta</taxon>
        <taxon>Spermatophyta</taxon>
        <taxon>Magnoliopsida</taxon>
        <taxon>Liliopsida</taxon>
        <taxon>Poales</taxon>
        <taxon>Poaceae</taxon>
        <taxon>PACMAD clade</taxon>
        <taxon>Arundinoideae</taxon>
        <taxon>Arundineae</taxon>
        <taxon>Arundo</taxon>
    </lineage>
</organism>
<sequence length="29" mass="3479">MPQLPEKLCCQAQVWSYYSDYRNSLRSLV</sequence>
<dbReference type="EMBL" id="GBRH01183223">
    <property type="protein sequence ID" value="JAE14673.1"/>
    <property type="molecule type" value="Transcribed_RNA"/>
</dbReference>
<reference evidence="1" key="2">
    <citation type="journal article" date="2015" name="Data Brief">
        <title>Shoot transcriptome of the giant reed, Arundo donax.</title>
        <authorList>
            <person name="Barrero R.A."/>
            <person name="Guerrero F.D."/>
            <person name="Moolhuijzen P."/>
            <person name="Goolsby J.A."/>
            <person name="Tidwell J."/>
            <person name="Bellgard S.E."/>
            <person name="Bellgard M.I."/>
        </authorList>
    </citation>
    <scope>NUCLEOTIDE SEQUENCE</scope>
    <source>
        <tissue evidence="1">Shoot tissue taken approximately 20 cm above the soil surface</tissue>
    </source>
</reference>
<evidence type="ECO:0000313" key="1">
    <source>
        <dbReference type="EMBL" id="JAE14673.1"/>
    </source>
</evidence>
<dbReference type="AlphaFoldDB" id="A0A0A9G217"/>
<protein>
    <submittedName>
        <fullName evidence="1">Uncharacterized protein</fullName>
    </submittedName>
</protein>
<name>A0A0A9G217_ARUDO</name>
<reference evidence="1" key="1">
    <citation type="submission" date="2014-09" db="EMBL/GenBank/DDBJ databases">
        <authorList>
            <person name="Magalhaes I.L.F."/>
            <person name="Oliveira U."/>
            <person name="Santos F.R."/>
            <person name="Vidigal T.H.D.A."/>
            <person name="Brescovit A.D."/>
            <person name="Santos A.J."/>
        </authorList>
    </citation>
    <scope>NUCLEOTIDE SEQUENCE</scope>
    <source>
        <tissue evidence="1">Shoot tissue taken approximately 20 cm above the soil surface</tissue>
    </source>
</reference>
<proteinExistence type="predicted"/>